<evidence type="ECO:0000256" key="6">
    <source>
        <dbReference type="ARBA" id="ARBA00023128"/>
    </source>
</evidence>
<dbReference type="WBParaSite" id="L893_g9083.t1">
    <property type="protein sequence ID" value="L893_g9083.t1"/>
    <property type="gene ID" value="L893_g9083"/>
</dbReference>
<organism evidence="9 10">
    <name type="scientific">Steinernema glaseri</name>
    <dbReference type="NCBI Taxonomy" id="37863"/>
    <lineage>
        <taxon>Eukaryota</taxon>
        <taxon>Metazoa</taxon>
        <taxon>Ecdysozoa</taxon>
        <taxon>Nematoda</taxon>
        <taxon>Chromadorea</taxon>
        <taxon>Rhabditida</taxon>
        <taxon>Tylenchina</taxon>
        <taxon>Panagrolaimomorpha</taxon>
        <taxon>Strongyloidoidea</taxon>
        <taxon>Steinernematidae</taxon>
        <taxon>Steinernema</taxon>
    </lineage>
</organism>
<keyword evidence="9" id="KW-1185">Reference proteome</keyword>
<keyword evidence="7 8" id="KW-0472">Membrane</keyword>
<evidence type="ECO:0000256" key="3">
    <source>
        <dbReference type="ARBA" id="ARBA00022692"/>
    </source>
</evidence>
<evidence type="ECO:0000256" key="1">
    <source>
        <dbReference type="ARBA" id="ARBA00004434"/>
    </source>
</evidence>
<comment type="similarity">
    <text evidence="2">Belongs to the COX16 family.</text>
</comment>
<evidence type="ECO:0000256" key="4">
    <source>
        <dbReference type="ARBA" id="ARBA00022792"/>
    </source>
</evidence>
<dbReference type="AlphaFoldDB" id="A0A1I8ATK9"/>
<name>A0A1I8ATK9_9BILA</name>
<evidence type="ECO:0000313" key="9">
    <source>
        <dbReference type="Proteomes" id="UP000095287"/>
    </source>
</evidence>
<reference evidence="10" key="1">
    <citation type="submission" date="2016-11" db="UniProtKB">
        <authorList>
            <consortium name="WormBaseParasite"/>
        </authorList>
    </citation>
    <scope>IDENTIFICATION</scope>
</reference>
<evidence type="ECO:0000256" key="8">
    <source>
        <dbReference type="SAM" id="Phobius"/>
    </source>
</evidence>
<sequence>MSRRGNLKFIRVGLPFFSIVFGGAFGLHYFQQVRFDFRKIKKTDDNLEFLVRFSPFSFLTFVCSEAI</sequence>
<keyword evidence="4" id="KW-0999">Mitochondrion inner membrane</keyword>
<evidence type="ECO:0000256" key="5">
    <source>
        <dbReference type="ARBA" id="ARBA00022989"/>
    </source>
</evidence>
<keyword evidence="6" id="KW-0496">Mitochondrion</keyword>
<protein>
    <submittedName>
        <fullName evidence="10">Cytochrome c oxidase assembly protein COX16 homolog, mitochondrial</fullName>
    </submittedName>
</protein>
<feature type="transmembrane region" description="Helical" evidence="8">
    <location>
        <begin position="12"/>
        <end position="30"/>
    </location>
</feature>
<evidence type="ECO:0000256" key="7">
    <source>
        <dbReference type="ARBA" id="ARBA00023136"/>
    </source>
</evidence>
<keyword evidence="3 8" id="KW-0812">Transmembrane</keyword>
<comment type="subcellular location">
    <subcellularLocation>
        <location evidence="1">Mitochondrion inner membrane</location>
        <topology evidence="1">Single-pass membrane protein</topology>
    </subcellularLocation>
</comment>
<dbReference type="InterPro" id="IPR020164">
    <property type="entry name" value="Cyt_c_Oxase_assmbl_COX16"/>
</dbReference>
<proteinExistence type="inferred from homology"/>
<dbReference type="GO" id="GO:0005743">
    <property type="term" value="C:mitochondrial inner membrane"/>
    <property type="evidence" value="ECO:0007669"/>
    <property type="project" value="UniProtKB-SubCell"/>
</dbReference>
<dbReference type="Proteomes" id="UP000095287">
    <property type="component" value="Unplaced"/>
</dbReference>
<accession>A0A1I8ATK9</accession>
<dbReference type="Pfam" id="PF14138">
    <property type="entry name" value="COX16"/>
    <property type="match status" value="1"/>
</dbReference>
<evidence type="ECO:0000256" key="2">
    <source>
        <dbReference type="ARBA" id="ARBA00008370"/>
    </source>
</evidence>
<evidence type="ECO:0000313" key="10">
    <source>
        <dbReference type="WBParaSite" id="L893_g9083.t1"/>
    </source>
</evidence>
<keyword evidence="5 8" id="KW-1133">Transmembrane helix</keyword>